<evidence type="ECO:0000313" key="1">
    <source>
        <dbReference type="EMBL" id="NYF42142.1"/>
    </source>
</evidence>
<gene>
    <name evidence="1" type="ORF">HDA43_004343</name>
</gene>
<dbReference type="EMBL" id="JACCCO010000002">
    <property type="protein sequence ID" value="NYF42142.1"/>
    <property type="molecule type" value="Genomic_DNA"/>
</dbReference>
<dbReference type="Proteomes" id="UP000576393">
    <property type="component" value="Unassembled WGS sequence"/>
</dbReference>
<comment type="caution">
    <text evidence="1">The sequence shown here is derived from an EMBL/GenBank/DDBJ whole genome shotgun (WGS) entry which is preliminary data.</text>
</comment>
<reference evidence="1 2" key="1">
    <citation type="submission" date="2020-07" db="EMBL/GenBank/DDBJ databases">
        <title>Sequencing the genomes of 1000 actinobacteria strains.</title>
        <authorList>
            <person name="Klenk H.-P."/>
        </authorList>
    </citation>
    <scope>NUCLEOTIDE SEQUENCE [LARGE SCALE GENOMIC DNA]</scope>
    <source>
        <strain evidence="1 2">DSM 45763</strain>
    </source>
</reference>
<name>A0A852UXI9_9ACTN</name>
<keyword evidence="2" id="KW-1185">Reference proteome</keyword>
<dbReference type="AlphaFoldDB" id="A0A852UXI9"/>
<protein>
    <submittedName>
        <fullName evidence="1">Uncharacterized protein</fullName>
    </submittedName>
</protein>
<organism evidence="1 2">
    <name type="scientific">Streptosporangium sandarakinum</name>
    <dbReference type="NCBI Taxonomy" id="1260955"/>
    <lineage>
        <taxon>Bacteria</taxon>
        <taxon>Bacillati</taxon>
        <taxon>Actinomycetota</taxon>
        <taxon>Actinomycetes</taxon>
        <taxon>Streptosporangiales</taxon>
        <taxon>Streptosporangiaceae</taxon>
        <taxon>Streptosporangium</taxon>
    </lineage>
</organism>
<evidence type="ECO:0000313" key="2">
    <source>
        <dbReference type="Proteomes" id="UP000576393"/>
    </source>
</evidence>
<proteinExistence type="predicted"/>
<accession>A0A852UXI9</accession>
<sequence>MDEHGERAAYELFARRAVGPERHGSFRELMLGLHTGFHALGRLNDQT</sequence>
<dbReference type="RefSeq" id="WP_179824494.1">
    <property type="nucleotide sequence ID" value="NZ_JACCCO010000002.1"/>
</dbReference>